<dbReference type="CDD" id="cd07895">
    <property type="entry name" value="Adenylation_mRNA_capping"/>
    <property type="match status" value="1"/>
</dbReference>
<feature type="region of interest" description="Disordered" evidence="1">
    <location>
        <begin position="1"/>
        <end position="28"/>
    </location>
</feature>
<dbReference type="InterPro" id="IPR001339">
    <property type="entry name" value="mRNA_cap_enzyme_adenylation"/>
</dbReference>
<accession>A0A6A3M0Y4</accession>
<name>A0A6A3M0Y4_9STRA</name>
<evidence type="ECO:0000313" key="4">
    <source>
        <dbReference type="Proteomes" id="UP000460718"/>
    </source>
</evidence>
<dbReference type="PANTHER" id="PTHR10367">
    <property type="entry name" value="MRNA-CAPPING ENZYME"/>
    <property type="match status" value="1"/>
</dbReference>
<feature type="compositionally biased region" description="Basic and acidic residues" evidence="1">
    <location>
        <begin position="597"/>
        <end position="608"/>
    </location>
</feature>
<sequence>MSDDATRAEVAAKLRAAQQQQQQKDGGRKLLRWDAARWQQFERTPQYTTRVKSAPILPIRAPLSSIYEIHFSARKNYTPSALIEKLISTTRSGSVVNVGLVIDATGSDTFLHDVQEWDDWDVQYVKLRVDTPEDAEEKDRDAHDDKMVEAFSKAVRSHLQGERKDMDVAVYGAEGYNFVGFLIVSFLVKHYGLNLDAAVEEFAASTQPGIYSRHYLERLYRKYFSTLPSESTQLAVPAPPRWENDETRKRKIESSVGSEVVTELDRANKFVRNQKIVVPGAAPAKSSPVSNGPAATPGGFPTAPVYKAPMYIPPDRQEQRPAKRRKIRSWMDEVEPLSYGETVATSSEEHQKLIKSLEKLTGIEGFPGCETIPFTATHVADGAYKRKGCLTKAYLVTWRARGRRCLLYVTADGTYVVSRDMAFTKVDMKFPRRRAPNEFQVNTLIDGLIVEDEDHDTKVARYLAFDIVFLEGTPIWQKKLEKRLQCLQNEIIVPRKNDKSFDYNKEPFRVRMKDHFRLAKTEYMLTKFAKSVTHEVDGVIYTPTEAPYNLGGFETDEPIFKFVASEGGGIPGLDGSISERRLLHQEQNKLRNRGRQHPYERARRREPNESENKWKLGIRICFRPYRGFFFGDPLLDDAFGDEDAEDDLCDRVEPWKESTLPTSSSAYEAASCE</sequence>
<protein>
    <recommendedName>
        <fullName evidence="2">mRNA capping enzyme adenylation domain-containing protein</fullName>
    </recommendedName>
</protein>
<dbReference type="Pfam" id="PF01331">
    <property type="entry name" value="mRNA_cap_enzyme"/>
    <property type="match status" value="1"/>
</dbReference>
<reference evidence="3 4" key="1">
    <citation type="submission" date="2018-09" db="EMBL/GenBank/DDBJ databases">
        <title>Genomic investigation of the strawberry pathogen Phytophthora fragariae indicates pathogenicity is determined by transcriptional variation in three key races.</title>
        <authorList>
            <person name="Adams T.M."/>
            <person name="Armitage A.D."/>
            <person name="Sobczyk M.K."/>
            <person name="Bates H.J."/>
            <person name="Dunwell J.M."/>
            <person name="Nellist C.F."/>
            <person name="Harrison R.J."/>
        </authorList>
    </citation>
    <scope>NUCLEOTIDE SEQUENCE [LARGE SCALE GENOMIC DNA]</scope>
    <source>
        <strain evidence="3 4">SCRP245</strain>
    </source>
</reference>
<gene>
    <name evidence="3" type="ORF">PF011_g3683</name>
</gene>
<dbReference type="CDD" id="cd14502">
    <property type="entry name" value="RNA_5'-triphosphatase"/>
    <property type="match status" value="1"/>
</dbReference>
<dbReference type="Proteomes" id="UP000460718">
    <property type="component" value="Unassembled WGS sequence"/>
</dbReference>
<feature type="region of interest" description="Disordered" evidence="1">
    <location>
        <begin position="652"/>
        <end position="673"/>
    </location>
</feature>
<dbReference type="FunFam" id="3.30.470.30:FF:000029">
    <property type="entry name" value="Mrna capping enzyme family protein"/>
    <property type="match status" value="1"/>
</dbReference>
<proteinExistence type="predicted"/>
<comment type="caution">
    <text evidence="3">The sequence shown here is derived from an EMBL/GenBank/DDBJ whole genome shotgun (WGS) entry which is preliminary data.</text>
</comment>
<evidence type="ECO:0000259" key="2">
    <source>
        <dbReference type="Pfam" id="PF01331"/>
    </source>
</evidence>
<feature type="region of interest" description="Disordered" evidence="1">
    <location>
        <begin position="587"/>
        <end position="608"/>
    </location>
</feature>
<dbReference type="GO" id="GO:0005524">
    <property type="term" value="F:ATP binding"/>
    <property type="evidence" value="ECO:0007669"/>
    <property type="project" value="InterPro"/>
</dbReference>
<dbReference type="InterPro" id="IPR029021">
    <property type="entry name" value="Prot-tyrosine_phosphatase-like"/>
</dbReference>
<dbReference type="GO" id="GO:0006370">
    <property type="term" value="P:7-methylguanosine mRNA capping"/>
    <property type="evidence" value="ECO:0007669"/>
    <property type="project" value="InterPro"/>
</dbReference>
<dbReference type="SUPFAM" id="SSF52799">
    <property type="entry name" value="(Phosphotyrosine protein) phosphatases II"/>
    <property type="match status" value="1"/>
</dbReference>
<dbReference type="GO" id="GO:0004484">
    <property type="term" value="F:mRNA guanylyltransferase activity"/>
    <property type="evidence" value="ECO:0007669"/>
    <property type="project" value="InterPro"/>
</dbReference>
<dbReference type="Gene3D" id="3.90.190.10">
    <property type="entry name" value="Protein tyrosine phosphatase superfamily"/>
    <property type="match status" value="1"/>
</dbReference>
<dbReference type="Gene3D" id="3.30.470.30">
    <property type="entry name" value="DNA ligase/mRNA capping enzyme"/>
    <property type="match status" value="1"/>
</dbReference>
<feature type="domain" description="mRNA capping enzyme adenylation" evidence="2">
    <location>
        <begin position="391"/>
        <end position="561"/>
    </location>
</feature>
<dbReference type="EMBL" id="QXFW01000125">
    <property type="protein sequence ID" value="KAE9024058.1"/>
    <property type="molecule type" value="Genomic_DNA"/>
</dbReference>
<evidence type="ECO:0000256" key="1">
    <source>
        <dbReference type="SAM" id="MobiDB-lite"/>
    </source>
</evidence>
<feature type="compositionally biased region" description="Basic and acidic residues" evidence="1">
    <location>
        <begin position="1"/>
        <end position="12"/>
    </location>
</feature>
<dbReference type="AlphaFoldDB" id="A0A6A3M0Y4"/>
<dbReference type="FunFam" id="3.90.190.10:FF:000256">
    <property type="entry name" value="mRNA capping enzyme, C-terminal domain containing protein"/>
    <property type="match status" value="1"/>
</dbReference>
<organism evidence="3 4">
    <name type="scientific">Phytophthora fragariae</name>
    <dbReference type="NCBI Taxonomy" id="53985"/>
    <lineage>
        <taxon>Eukaryota</taxon>
        <taxon>Sar</taxon>
        <taxon>Stramenopiles</taxon>
        <taxon>Oomycota</taxon>
        <taxon>Peronosporomycetes</taxon>
        <taxon>Peronosporales</taxon>
        <taxon>Peronosporaceae</taxon>
        <taxon>Phytophthora</taxon>
    </lineage>
</organism>
<evidence type="ECO:0000313" key="3">
    <source>
        <dbReference type="EMBL" id="KAE9024058.1"/>
    </source>
</evidence>
<dbReference type="InterPro" id="IPR051029">
    <property type="entry name" value="mRNA_Capping_Enz/RNA_Phosphat"/>
</dbReference>
<dbReference type="SUPFAM" id="SSF56091">
    <property type="entry name" value="DNA ligase/mRNA capping enzyme, catalytic domain"/>
    <property type="match status" value="1"/>
</dbReference>
<dbReference type="PANTHER" id="PTHR10367:SF17">
    <property type="entry name" value="MRNA-CAPPING ENZYME"/>
    <property type="match status" value="1"/>
</dbReference>
<feature type="region of interest" description="Disordered" evidence="1">
    <location>
        <begin position="281"/>
        <end position="300"/>
    </location>
</feature>